<dbReference type="AlphaFoldDB" id="A0A5C5FYL1"/>
<organism evidence="1 2">
    <name type="scientific">Rhodotorula diobovata</name>
    <dbReference type="NCBI Taxonomy" id="5288"/>
    <lineage>
        <taxon>Eukaryota</taxon>
        <taxon>Fungi</taxon>
        <taxon>Dikarya</taxon>
        <taxon>Basidiomycota</taxon>
        <taxon>Pucciniomycotina</taxon>
        <taxon>Microbotryomycetes</taxon>
        <taxon>Sporidiobolales</taxon>
        <taxon>Sporidiobolaceae</taxon>
        <taxon>Rhodotorula</taxon>
    </lineage>
</organism>
<sequence length="194" mass="22086">VLDELDYNGLHKAAQLCKRLKRLTRDRRFDEALFRNGPPDFVKLGTAIEIHPLLQARYCIFAGRDAFTWHALELRTDVHAPRVFDIPAVDEYATSPAWVDIALDVHTARKPRVRQAKGVKVRHVLEELGRSWGLRPPPDVVCDLLDGEVDSAPENFTWITTLRTIGSNCSWTCWRKAVVAESGKSVTMYADKYE</sequence>
<dbReference type="OrthoDB" id="2519278at2759"/>
<gene>
    <name evidence="1" type="ORF">DMC30DRAFT_336970</name>
</gene>
<dbReference type="EMBL" id="SOZI01000047">
    <property type="protein sequence ID" value="TNY21282.1"/>
    <property type="molecule type" value="Genomic_DNA"/>
</dbReference>
<name>A0A5C5FYL1_9BASI</name>
<evidence type="ECO:0008006" key="3">
    <source>
        <dbReference type="Google" id="ProtNLM"/>
    </source>
</evidence>
<proteinExistence type="predicted"/>
<evidence type="ECO:0000313" key="1">
    <source>
        <dbReference type="EMBL" id="TNY21282.1"/>
    </source>
</evidence>
<dbReference type="Proteomes" id="UP000311382">
    <property type="component" value="Unassembled WGS sequence"/>
</dbReference>
<keyword evidence="2" id="KW-1185">Reference proteome</keyword>
<comment type="caution">
    <text evidence="1">The sequence shown here is derived from an EMBL/GenBank/DDBJ whole genome shotgun (WGS) entry which is preliminary data.</text>
</comment>
<feature type="non-terminal residue" evidence="1">
    <location>
        <position position="194"/>
    </location>
</feature>
<accession>A0A5C5FYL1</accession>
<evidence type="ECO:0000313" key="2">
    <source>
        <dbReference type="Proteomes" id="UP000311382"/>
    </source>
</evidence>
<feature type="non-terminal residue" evidence="1">
    <location>
        <position position="1"/>
    </location>
</feature>
<reference evidence="1 2" key="1">
    <citation type="submission" date="2019-03" db="EMBL/GenBank/DDBJ databases">
        <title>Rhodosporidium diobovatum UCD-FST 08-225 genome sequencing, assembly, and annotation.</title>
        <authorList>
            <person name="Fakankun I.U."/>
            <person name="Fristensky B."/>
            <person name="Levin D.B."/>
        </authorList>
    </citation>
    <scope>NUCLEOTIDE SEQUENCE [LARGE SCALE GENOMIC DNA]</scope>
    <source>
        <strain evidence="1 2">UCD-FST 08-225</strain>
    </source>
</reference>
<protein>
    <recommendedName>
        <fullName evidence="3">F-box domain-containing protein</fullName>
    </recommendedName>
</protein>